<evidence type="ECO:0000256" key="4">
    <source>
        <dbReference type="ARBA" id="ARBA00022777"/>
    </source>
</evidence>
<evidence type="ECO:0000256" key="7">
    <source>
        <dbReference type="ARBA" id="ARBA00048478"/>
    </source>
</evidence>
<organism evidence="10 11">
    <name type="scientific">Nibricoccus aquaticus</name>
    <dbReference type="NCBI Taxonomy" id="2576891"/>
    <lineage>
        <taxon>Bacteria</taxon>
        <taxon>Pseudomonadati</taxon>
        <taxon>Verrucomicrobiota</taxon>
        <taxon>Opitutia</taxon>
        <taxon>Opitutales</taxon>
        <taxon>Opitutaceae</taxon>
        <taxon>Nibricoccus</taxon>
    </lineage>
</organism>
<dbReference type="EC" id="2.7.4.25" evidence="8"/>
<evidence type="ECO:0000256" key="8">
    <source>
        <dbReference type="HAMAP-Rule" id="MF_00238"/>
    </source>
</evidence>
<dbReference type="EMBL" id="CP023344">
    <property type="protein sequence ID" value="ATC63042.1"/>
    <property type="molecule type" value="Genomic_DNA"/>
</dbReference>
<dbReference type="InterPro" id="IPR003136">
    <property type="entry name" value="Cytidylate_kin"/>
</dbReference>
<dbReference type="GO" id="GO:0036430">
    <property type="term" value="F:CMP kinase activity"/>
    <property type="evidence" value="ECO:0007669"/>
    <property type="project" value="RHEA"/>
</dbReference>
<dbReference type="Proteomes" id="UP000217265">
    <property type="component" value="Chromosome"/>
</dbReference>
<accession>A0A290QGM6</accession>
<evidence type="ECO:0000256" key="6">
    <source>
        <dbReference type="ARBA" id="ARBA00047615"/>
    </source>
</evidence>
<dbReference type="GO" id="GO:0036431">
    <property type="term" value="F:dCMP kinase activity"/>
    <property type="evidence" value="ECO:0007669"/>
    <property type="project" value="InterPro"/>
</dbReference>
<comment type="catalytic activity">
    <reaction evidence="7 8">
        <text>CMP + ATP = CDP + ADP</text>
        <dbReference type="Rhea" id="RHEA:11600"/>
        <dbReference type="ChEBI" id="CHEBI:30616"/>
        <dbReference type="ChEBI" id="CHEBI:58069"/>
        <dbReference type="ChEBI" id="CHEBI:60377"/>
        <dbReference type="ChEBI" id="CHEBI:456216"/>
        <dbReference type="EC" id="2.7.4.25"/>
    </reaction>
</comment>
<reference evidence="10 11" key="1">
    <citation type="submission" date="2017-09" db="EMBL/GenBank/DDBJ databases">
        <title>Complete genome sequence of Verrucomicrobial strain HZ-65, isolated from freshwater.</title>
        <authorList>
            <person name="Choi A."/>
        </authorList>
    </citation>
    <scope>NUCLEOTIDE SEQUENCE [LARGE SCALE GENOMIC DNA]</scope>
    <source>
        <strain evidence="10 11">HZ-65</strain>
    </source>
</reference>
<dbReference type="OrthoDB" id="9807434at2"/>
<comment type="catalytic activity">
    <reaction evidence="6 8">
        <text>dCMP + ATP = dCDP + ADP</text>
        <dbReference type="Rhea" id="RHEA:25094"/>
        <dbReference type="ChEBI" id="CHEBI:30616"/>
        <dbReference type="ChEBI" id="CHEBI:57566"/>
        <dbReference type="ChEBI" id="CHEBI:58593"/>
        <dbReference type="ChEBI" id="CHEBI:456216"/>
        <dbReference type="EC" id="2.7.4.25"/>
    </reaction>
</comment>
<dbReference type="GO" id="GO:0006220">
    <property type="term" value="P:pyrimidine nucleotide metabolic process"/>
    <property type="evidence" value="ECO:0007669"/>
    <property type="project" value="UniProtKB-UniRule"/>
</dbReference>
<evidence type="ECO:0000313" key="10">
    <source>
        <dbReference type="EMBL" id="ATC63042.1"/>
    </source>
</evidence>
<gene>
    <name evidence="8" type="primary">cmk</name>
    <name evidence="10" type="ORF">CMV30_03170</name>
</gene>
<keyword evidence="4 8" id="KW-0418">Kinase</keyword>
<evidence type="ECO:0000256" key="2">
    <source>
        <dbReference type="ARBA" id="ARBA00022679"/>
    </source>
</evidence>
<dbReference type="KEGG" id="vbh:CMV30_03170"/>
<dbReference type="GO" id="GO:0005737">
    <property type="term" value="C:cytoplasm"/>
    <property type="evidence" value="ECO:0007669"/>
    <property type="project" value="UniProtKB-SubCell"/>
</dbReference>
<dbReference type="GO" id="GO:0005524">
    <property type="term" value="F:ATP binding"/>
    <property type="evidence" value="ECO:0007669"/>
    <property type="project" value="UniProtKB-UniRule"/>
</dbReference>
<dbReference type="RefSeq" id="WP_096054674.1">
    <property type="nucleotide sequence ID" value="NZ_CP023344.1"/>
</dbReference>
<dbReference type="InterPro" id="IPR027417">
    <property type="entry name" value="P-loop_NTPase"/>
</dbReference>
<keyword evidence="3 8" id="KW-0547">Nucleotide-binding</keyword>
<evidence type="ECO:0000259" key="9">
    <source>
        <dbReference type="Pfam" id="PF02224"/>
    </source>
</evidence>
<dbReference type="HAMAP" id="MF_00238">
    <property type="entry name" value="Cytidyl_kinase_type1"/>
    <property type="match status" value="1"/>
</dbReference>
<dbReference type="SUPFAM" id="SSF52540">
    <property type="entry name" value="P-loop containing nucleoside triphosphate hydrolases"/>
    <property type="match status" value="1"/>
</dbReference>
<evidence type="ECO:0000256" key="3">
    <source>
        <dbReference type="ARBA" id="ARBA00022741"/>
    </source>
</evidence>
<keyword evidence="5 8" id="KW-0067">ATP-binding</keyword>
<evidence type="ECO:0000313" key="11">
    <source>
        <dbReference type="Proteomes" id="UP000217265"/>
    </source>
</evidence>
<keyword evidence="8" id="KW-0963">Cytoplasm</keyword>
<comment type="subcellular location">
    <subcellularLocation>
        <location evidence="8">Cytoplasm</location>
    </subcellularLocation>
</comment>
<feature type="binding site" evidence="8">
    <location>
        <begin position="13"/>
        <end position="21"/>
    </location>
    <ligand>
        <name>ATP</name>
        <dbReference type="ChEBI" id="CHEBI:30616"/>
    </ligand>
</feature>
<evidence type="ECO:0000256" key="5">
    <source>
        <dbReference type="ARBA" id="ARBA00022840"/>
    </source>
</evidence>
<dbReference type="AlphaFoldDB" id="A0A290QGM6"/>
<dbReference type="CDD" id="cd02020">
    <property type="entry name" value="CMPK"/>
    <property type="match status" value="1"/>
</dbReference>
<dbReference type="Pfam" id="PF02224">
    <property type="entry name" value="Cytidylate_kin"/>
    <property type="match status" value="1"/>
</dbReference>
<evidence type="ECO:0000256" key="1">
    <source>
        <dbReference type="ARBA" id="ARBA00009427"/>
    </source>
</evidence>
<protein>
    <recommendedName>
        <fullName evidence="8">Cytidylate kinase</fullName>
        <shortName evidence="8">CK</shortName>
        <ecNumber evidence="8">2.7.4.25</ecNumber>
    </recommendedName>
    <alternativeName>
        <fullName evidence="8">Cytidine monophosphate kinase</fullName>
        <shortName evidence="8">CMP kinase</shortName>
    </alternativeName>
</protein>
<proteinExistence type="inferred from homology"/>
<sequence>MTDSPFIIVAIDGGAASGKSSTSRALSERFNLLHVDTGSFYRAVTAELLRLKLRADDLPAVRAAVSNLKFGTRLNGRSAQMEINGRVVDSEEIRSPGVNAEVAHFAAISEVRAALLDYQRGQTTTGRKHTFRGLVMEGRDIGSKIFPDADFRFFLFADPVARAKRREQEGREDQVAKRDTLDHQRLVESAQGAELIDSTYLTLEQVVDKISAQLATKLTAA</sequence>
<dbReference type="Gene3D" id="3.40.50.300">
    <property type="entry name" value="P-loop containing nucleotide triphosphate hydrolases"/>
    <property type="match status" value="1"/>
</dbReference>
<keyword evidence="2 8" id="KW-0808">Transferase</keyword>
<feature type="domain" description="Cytidylate kinase" evidence="9">
    <location>
        <begin position="9"/>
        <end position="213"/>
    </location>
</feature>
<dbReference type="InterPro" id="IPR011994">
    <property type="entry name" value="Cytidylate_kinase_dom"/>
</dbReference>
<name>A0A290QGM6_9BACT</name>
<keyword evidence="11" id="KW-1185">Reference proteome</keyword>
<comment type="similarity">
    <text evidence="1 8">Belongs to the cytidylate kinase family. Type 1 subfamily.</text>
</comment>